<accession>A0ABP6UCS0</accession>
<keyword evidence="2" id="KW-1185">Reference proteome</keyword>
<dbReference type="Proteomes" id="UP001501455">
    <property type="component" value="Unassembled WGS sequence"/>
</dbReference>
<comment type="caution">
    <text evidence="1">The sequence shown here is derived from an EMBL/GenBank/DDBJ whole genome shotgun (WGS) entry which is preliminary data.</text>
</comment>
<evidence type="ECO:0000313" key="2">
    <source>
        <dbReference type="Proteomes" id="UP001501455"/>
    </source>
</evidence>
<protein>
    <submittedName>
        <fullName evidence="1">Uncharacterized protein</fullName>
    </submittedName>
</protein>
<reference evidence="2" key="1">
    <citation type="journal article" date="2019" name="Int. J. Syst. Evol. Microbiol.">
        <title>The Global Catalogue of Microorganisms (GCM) 10K type strain sequencing project: providing services to taxonomists for standard genome sequencing and annotation.</title>
        <authorList>
            <consortium name="The Broad Institute Genomics Platform"/>
            <consortium name="The Broad Institute Genome Sequencing Center for Infectious Disease"/>
            <person name="Wu L."/>
            <person name="Ma J."/>
        </authorList>
    </citation>
    <scope>NUCLEOTIDE SEQUENCE [LARGE SCALE GENOMIC DNA]</scope>
    <source>
        <strain evidence="2">JCM 4816</strain>
    </source>
</reference>
<proteinExistence type="predicted"/>
<gene>
    <name evidence="1" type="ORF">GCM10019016_118570</name>
</gene>
<organism evidence="1 2">
    <name type="scientific">Streptomyces prasinosporus</name>
    <dbReference type="NCBI Taxonomy" id="68256"/>
    <lineage>
        <taxon>Bacteria</taxon>
        <taxon>Bacillati</taxon>
        <taxon>Actinomycetota</taxon>
        <taxon>Actinomycetes</taxon>
        <taxon>Kitasatosporales</taxon>
        <taxon>Streptomycetaceae</taxon>
        <taxon>Streptomyces</taxon>
        <taxon>Streptomyces albogriseolus group</taxon>
    </lineage>
</organism>
<dbReference type="EMBL" id="BAAAXF010000082">
    <property type="protein sequence ID" value="GAA3504744.1"/>
    <property type="molecule type" value="Genomic_DNA"/>
</dbReference>
<name>A0ABP6UCS0_9ACTN</name>
<sequence length="261" mass="28235">MQAEARNVRLSRSSPEGTMDLPTTLAGFPNAAPLDGLDRAWKWSPIPVLYFAGALTADGTRLLQTNQRGGHDEELARAVLAFARQHEELTGGGRHITAVPGFSAAGHAFDAVAAATPGVHGHHKAHDPALTAVTHVVFPAYATEVSGRESLAEAEARYQRMLRPAETGRGPVPFLKMSFDNPRTGVGSTNPGRALAHPRVLRREIPQLVGVPGGFVEFENRVGEVRRMEWDDGWVLSDGTEERRGVSLDELLDLVDESLRA</sequence>
<evidence type="ECO:0000313" key="1">
    <source>
        <dbReference type="EMBL" id="GAA3504744.1"/>
    </source>
</evidence>